<dbReference type="InterPro" id="IPR015877">
    <property type="entry name" value="MAT1_centre"/>
</dbReference>
<dbReference type="EMBL" id="CAKXAJ010025074">
    <property type="protein sequence ID" value="CAH2234643.1"/>
    <property type="molecule type" value="Genomic_DNA"/>
</dbReference>
<dbReference type="InterPro" id="IPR057657">
    <property type="entry name" value="MAT1_CAK-anch"/>
</dbReference>
<evidence type="ECO:0000256" key="1">
    <source>
        <dbReference type="SAM" id="Coils"/>
    </source>
</evidence>
<dbReference type="Pfam" id="PF25811">
    <property type="entry name" value="CAK-anch_MAT1"/>
    <property type="match status" value="1"/>
</dbReference>
<evidence type="ECO:0000313" key="5">
    <source>
        <dbReference type="Proteomes" id="UP000838756"/>
    </source>
</evidence>
<dbReference type="PANTHER" id="PTHR12683">
    <property type="entry name" value="CDK-ACTIVATING KINASE ASSEMBLY FACTOR MAT1"/>
    <property type="match status" value="1"/>
</dbReference>
<feature type="coiled-coil region" evidence="1">
    <location>
        <begin position="13"/>
        <end position="56"/>
    </location>
</feature>
<dbReference type="GO" id="GO:0006281">
    <property type="term" value="P:DNA repair"/>
    <property type="evidence" value="ECO:0007669"/>
    <property type="project" value="TreeGrafter"/>
</dbReference>
<evidence type="ECO:0000259" key="3">
    <source>
        <dbReference type="Pfam" id="PF25811"/>
    </source>
</evidence>
<protein>
    <submittedName>
        <fullName evidence="4">Jg15238 protein</fullName>
    </submittedName>
</protein>
<keyword evidence="5" id="KW-1185">Reference proteome</keyword>
<feature type="domain" description="MAT1 C-terminal CAK anchor" evidence="3">
    <location>
        <begin position="127"/>
        <end position="177"/>
    </location>
</feature>
<feature type="domain" description="MAT1 centre" evidence="2">
    <location>
        <begin position="11"/>
        <end position="119"/>
    </location>
</feature>
<dbReference type="GO" id="GO:0006357">
    <property type="term" value="P:regulation of transcription by RNA polymerase II"/>
    <property type="evidence" value="ECO:0007669"/>
    <property type="project" value="TreeGrafter"/>
</dbReference>
<reference evidence="4" key="1">
    <citation type="submission" date="2022-03" db="EMBL/GenBank/DDBJ databases">
        <authorList>
            <person name="Lindestad O."/>
        </authorList>
    </citation>
    <scope>NUCLEOTIDE SEQUENCE</scope>
</reference>
<accession>A0A8S4RCV5</accession>
<dbReference type="AlphaFoldDB" id="A0A8S4RCV5"/>
<name>A0A8S4RCV5_9NEOP</name>
<evidence type="ECO:0000259" key="2">
    <source>
        <dbReference type="Pfam" id="PF06391"/>
    </source>
</evidence>
<dbReference type="Pfam" id="PF06391">
    <property type="entry name" value="MAT1"/>
    <property type="match status" value="1"/>
</dbReference>
<comment type="caution">
    <text evidence="4">The sequence shown here is derived from an EMBL/GenBank/DDBJ whole genome shotgun (WGS) entry which is preliminary data.</text>
</comment>
<proteinExistence type="predicted"/>
<dbReference type="Proteomes" id="UP000838756">
    <property type="component" value="Unassembled WGS sequence"/>
</dbReference>
<organism evidence="4 5">
    <name type="scientific">Pararge aegeria aegeria</name>
    <dbReference type="NCBI Taxonomy" id="348720"/>
    <lineage>
        <taxon>Eukaryota</taxon>
        <taxon>Metazoa</taxon>
        <taxon>Ecdysozoa</taxon>
        <taxon>Arthropoda</taxon>
        <taxon>Hexapoda</taxon>
        <taxon>Insecta</taxon>
        <taxon>Pterygota</taxon>
        <taxon>Neoptera</taxon>
        <taxon>Endopterygota</taxon>
        <taxon>Lepidoptera</taxon>
        <taxon>Glossata</taxon>
        <taxon>Ditrysia</taxon>
        <taxon>Papilionoidea</taxon>
        <taxon>Nymphalidae</taxon>
        <taxon>Satyrinae</taxon>
        <taxon>Satyrini</taxon>
        <taxon>Parargina</taxon>
        <taxon>Pararge</taxon>
    </lineage>
</organism>
<evidence type="ECO:0000313" key="4">
    <source>
        <dbReference type="EMBL" id="CAH2234643.1"/>
    </source>
</evidence>
<dbReference type="PANTHER" id="PTHR12683:SF13">
    <property type="entry name" value="CDK-ACTIVATING KINASE ASSEMBLY FACTOR MAT1"/>
    <property type="match status" value="1"/>
</dbReference>
<dbReference type="OrthoDB" id="5963at2759"/>
<gene>
    <name evidence="4" type="primary">jg15238</name>
    <name evidence="4" type="ORF">PAEG_LOCUS12408</name>
</gene>
<sequence>MGESQTDLFAGREEFELEEILEIEKQMEELKRAEILKMEEEAKKQKIREKEALIDELMFAEGDAKEILNTFAQTVANKQEEVVPLLPKVTQFSTGVKFTRGSGQQPLPLIEEGPLYRYEAPEIPDRCGPDPPTIQEICSNGYLQHVRAENDTEKAGGYTSTLPCLRALQDALSGLYHAS</sequence>
<dbReference type="GO" id="GO:0005675">
    <property type="term" value="C:transcription factor TFIIH holo complex"/>
    <property type="evidence" value="ECO:0007669"/>
    <property type="project" value="TreeGrafter"/>
</dbReference>
<keyword evidence="1" id="KW-0175">Coiled coil</keyword>